<evidence type="ECO:0000313" key="1">
    <source>
        <dbReference type="EMBL" id="KIO30600.1"/>
    </source>
</evidence>
<organism evidence="1 2">
    <name type="scientific">Tulasnella calospora MUT 4182</name>
    <dbReference type="NCBI Taxonomy" id="1051891"/>
    <lineage>
        <taxon>Eukaryota</taxon>
        <taxon>Fungi</taxon>
        <taxon>Dikarya</taxon>
        <taxon>Basidiomycota</taxon>
        <taxon>Agaricomycotina</taxon>
        <taxon>Agaricomycetes</taxon>
        <taxon>Cantharellales</taxon>
        <taxon>Tulasnellaceae</taxon>
        <taxon>Tulasnella</taxon>
    </lineage>
</organism>
<dbReference type="AlphaFoldDB" id="A0A0C3QG83"/>
<evidence type="ECO:0000313" key="2">
    <source>
        <dbReference type="Proteomes" id="UP000054248"/>
    </source>
</evidence>
<reference evidence="1 2" key="1">
    <citation type="submission" date="2014-04" db="EMBL/GenBank/DDBJ databases">
        <authorList>
            <consortium name="DOE Joint Genome Institute"/>
            <person name="Kuo A."/>
            <person name="Girlanda M."/>
            <person name="Perotto S."/>
            <person name="Kohler A."/>
            <person name="Nagy L.G."/>
            <person name="Floudas D."/>
            <person name="Copeland A."/>
            <person name="Barry K.W."/>
            <person name="Cichocki N."/>
            <person name="Veneault-Fourrey C."/>
            <person name="LaButti K."/>
            <person name="Lindquist E.A."/>
            <person name="Lipzen A."/>
            <person name="Lundell T."/>
            <person name="Morin E."/>
            <person name="Murat C."/>
            <person name="Sun H."/>
            <person name="Tunlid A."/>
            <person name="Henrissat B."/>
            <person name="Grigoriev I.V."/>
            <person name="Hibbett D.S."/>
            <person name="Martin F."/>
            <person name="Nordberg H.P."/>
            <person name="Cantor M.N."/>
            <person name="Hua S.X."/>
        </authorList>
    </citation>
    <scope>NUCLEOTIDE SEQUENCE [LARGE SCALE GENOMIC DNA]</scope>
    <source>
        <strain evidence="1 2">MUT 4182</strain>
    </source>
</reference>
<reference evidence="2" key="2">
    <citation type="submission" date="2015-01" db="EMBL/GenBank/DDBJ databases">
        <title>Evolutionary Origins and Diversification of the Mycorrhizal Mutualists.</title>
        <authorList>
            <consortium name="DOE Joint Genome Institute"/>
            <consortium name="Mycorrhizal Genomics Consortium"/>
            <person name="Kohler A."/>
            <person name="Kuo A."/>
            <person name="Nagy L.G."/>
            <person name="Floudas D."/>
            <person name="Copeland A."/>
            <person name="Barry K.W."/>
            <person name="Cichocki N."/>
            <person name="Veneault-Fourrey C."/>
            <person name="LaButti K."/>
            <person name="Lindquist E.A."/>
            <person name="Lipzen A."/>
            <person name="Lundell T."/>
            <person name="Morin E."/>
            <person name="Murat C."/>
            <person name="Riley R."/>
            <person name="Ohm R."/>
            <person name="Sun H."/>
            <person name="Tunlid A."/>
            <person name="Henrissat B."/>
            <person name="Grigoriev I.V."/>
            <person name="Hibbett D.S."/>
            <person name="Martin F."/>
        </authorList>
    </citation>
    <scope>NUCLEOTIDE SEQUENCE [LARGE SCALE GENOMIC DNA]</scope>
    <source>
        <strain evidence="2">MUT 4182</strain>
    </source>
</reference>
<gene>
    <name evidence="1" type="ORF">M407DRAFT_20321</name>
</gene>
<dbReference type="EMBL" id="KN822970">
    <property type="protein sequence ID" value="KIO30600.1"/>
    <property type="molecule type" value="Genomic_DNA"/>
</dbReference>
<dbReference type="Proteomes" id="UP000054248">
    <property type="component" value="Unassembled WGS sequence"/>
</dbReference>
<keyword evidence="2" id="KW-1185">Reference proteome</keyword>
<accession>A0A0C3QG83</accession>
<dbReference type="HOGENOM" id="CLU_1161878_0_0_1"/>
<proteinExistence type="predicted"/>
<name>A0A0C3QG83_9AGAM</name>
<sequence length="239" mass="26458">MVGGESVGVAIYLSRPKLERPTIRTIRPTIRIQLNNGTIPVGGFGWLVDNFLIADGLPAVGAQEIFRVSLTFGDHFDMEGGAFIPILDWLSAVKVGALTIKYGCNRGEELFKYMGEMKEDSRWRLPHLTSLTVWGSAGEATPFLIALQRRKHDTPLTETAAVTLEVLTIDSAFQMELEDTLAELICPNGSLRLSTASTTSQRNRLSTVRKSPTANLRAFSKVYKDVMWGLEGRREVSDQ</sequence>
<protein>
    <submittedName>
        <fullName evidence="1">Uncharacterized protein</fullName>
    </submittedName>
</protein>